<evidence type="ECO:0000256" key="7">
    <source>
        <dbReference type="ARBA" id="ARBA00023242"/>
    </source>
</evidence>
<keyword evidence="2" id="KW-0479">Metal-binding</keyword>
<evidence type="ECO:0000256" key="1">
    <source>
        <dbReference type="ARBA" id="ARBA00004123"/>
    </source>
</evidence>
<accession>A0A8J1TFD7</accession>
<dbReference type="GO" id="GO:0005634">
    <property type="term" value="C:nucleus"/>
    <property type="evidence" value="ECO:0007669"/>
    <property type="project" value="UniProtKB-SubCell"/>
</dbReference>
<sequence>MATGGVSQSSKEEDAFHRISPHRTAGIHSNEGQPEQNTELPVSSKSESEIDQNEKCTTEINENSIKMTTCLQPNSPPNSIILHKDLPNSTNYNDTTSTTEIDCYSNKRTTIATSTIVTHNESTHAVDTVTKSNQSASIATEYSSSDLPNKTLSGGNQSPISGKQSPIGGKQSPIGGNQSPIGGKQTPIGGNQSPIGGKQSPIGGKQSPIGGKQSPIGINSRETVIKEVKGQHKKIDLIADRIKLNKEKNKSEMPIMATDGASIGIGGAESPHRYMISQHATDSIKSDYSSSLPYSVSPSHTVTSEIISSHVTSSGYFVPVKASPGRDYPAETYSLPGGVVVPRIHNTHNTGRDSPGSRCHVYTGLKDPRRSPSDSEEYSPDRKRIKFEDDGENGTGYPSTVSPSQFATYNAKECEKCGAFLTASDRESSASPSALCTHCQSSPTPNVQHETNTAWNEQAFIVSECGGKQIIRPVNQEQFVQSEPIDLSSTTGHTSPQGSRQNGSPSPRNSRNLLSLQRISQFQQKRTTRNRDTDSPTTHHSNMLIQDPMFHNSHEVMSHNSQPQEVNTHVSHDDQVVWNPTNQVSNTGRRIHKCDFMNCNKVYTKSSHLKAHRRTHTGEKPYECSWKDCTWKFARSDELTRHYRKHTGDKPFKCLKCNRAFSRSDHLSLHMRRH</sequence>
<dbReference type="FunFam" id="3.30.160.60:FF:000018">
    <property type="entry name" value="Krueppel-like factor 15"/>
    <property type="match status" value="1"/>
</dbReference>
<gene>
    <name evidence="9" type="ORF">OFUS_LOCUS3976</name>
</gene>
<evidence type="ECO:0000256" key="2">
    <source>
        <dbReference type="ARBA" id="ARBA00022723"/>
    </source>
</evidence>
<organism evidence="9 10">
    <name type="scientific">Owenia fusiformis</name>
    <name type="common">Polychaete worm</name>
    <dbReference type="NCBI Taxonomy" id="6347"/>
    <lineage>
        <taxon>Eukaryota</taxon>
        <taxon>Metazoa</taxon>
        <taxon>Spiralia</taxon>
        <taxon>Lophotrochozoa</taxon>
        <taxon>Annelida</taxon>
        <taxon>Polychaeta</taxon>
        <taxon>Sedentaria</taxon>
        <taxon>Canalipalpata</taxon>
        <taxon>Sabellida</taxon>
        <taxon>Oweniida</taxon>
        <taxon>Oweniidae</taxon>
        <taxon>Owenia</taxon>
    </lineage>
</organism>
<dbReference type="Pfam" id="PF00096">
    <property type="entry name" value="zf-C2H2"/>
    <property type="match status" value="3"/>
</dbReference>
<dbReference type="SUPFAM" id="SSF57667">
    <property type="entry name" value="beta-beta-alpha zinc fingers"/>
    <property type="match status" value="2"/>
</dbReference>
<feature type="compositionally biased region" description="Polar residues" evidence="8">
    <location>
        <begin position="486"/>
        <end position="525"/>
    </location>
</feature>
<keyword evidence="6" id="KW-0238">DNA-binding</keyword>
<dbReference type="SMART" id="SM00355">
    <property type="entry name" value="ZnF_C2H2"/>
    <property type="match status" value="3"/>
</dbReference>
<dbReference type="FunFam" id="3.30.160.60:FF:000875">
    <property type="entry name" value="zinc finger protein 236 isoform X7"/>
    <property type="match status" value="1"/>
</dbReference>
<evidence type="ECO:0000313" key="9">
    <source>
        <dbReference type="EMBL" id="CAH1776845.1"/>
    </source>
</evidence>
<dbReference type="GO" id="GO:0008270">
    <property type="term" value="F:zinc ion binding"/>
    <property type="evidence" value="ECO:0007669"/>
    <property type="project" value="UniProtKB-KW"/>
</dbReference>
<name>A0A8J1TFD7_OWEFU</name>
<protein>
    <submittedName>
        <fullName evidence="9">Uncharacterized protein</fullName>
    </submittedName>
</protein>
<evidence type="ECO:0000256" key="3">
    <source>
        <dbReference type="ARBA" id="ARBA00022737"/>
    </source>
</evidence>
<dbReference type="InterPro" id="IPR013087">
    <property type="entry name" value="Znf_C2H2_type"/>
</dbReference>
<dbReference type="AlphaFoldDB" id="A0A8J1TFD7"/>
<reference evidence="9" key="1">
    <citation type="submission" date="2022-03" db="EMBL/GenBank/DDBJ databases">
        <authorList>
            <person name="Martin C."/>
        </authorList>
    </citation>
    <scope>NUCLEOTIDE SEQUENCE</scope>
</reference>
<keyword evidence="5" id="KW-0862">Zinc</keyword>
<evidence type="ECO:0000313" key="10">
    <source>
        <dbReference type="Proteomes" id="UP000749559"/>
    </source>
</evidence>
<dbReference type="EMBL" id="CAIIXF020000002">
    <property type="protein sequence ID" value="CAH1776845.1"/>
    <property type="molecule type" value="Genomic_DNA"/>
</dbReference>
<dbReference type="Proteomes" id="UP000749559">
    <property type="component" value="Unassembled WGS sequence"/>
</dbReference>
<feature type="region of interest" description="Disordered" evidence="8">
    <location>
        <begin position="1"/>
        <end position="55"/>
    </location>
</feature>
<dbReference type="Gene3D" id="3.30.160.60">
    <property type="entry name" value="Classic Zinc Finger"/>
    <property type="match status" value="3"/>
</dbReference>
<feature type="region of interest" description="Disordered" evidence="8">
    <location>
        <begin position="140"/>
        <end position="216"/>
    </location>
</feature>
<dbReference type="InterPro" id="IPR011049">
    <property type="entry name" value="Serralysin-like_metalloprot_C"/>
</dbReference>
<evidence type="ECO:0000256" key="8">
    <source>
        <dbReference type="SAM" id="MobiDB-lite"/>
    </source>
</evidence>
<comment type="caution">
    <text evidence="9">The sequence shown here is derived from an EMBL/GenBank/DDBJ whole genome shotgun (WGS) entry which is preliminary data.</text>
</comment>
<evidence type="ECO:0000256" key="5">
    <source>
        <dbReference type="ARBA" id="ARBA00022833"/>
    </source>
</evidence>
<dbReference type="PANTHER" id="PTHR23235">
    <property type="entry name" value="KRUEPPEL-LIKE TRANSCRIPTION FACTOR"/>
    <property type="match status" value="1"/>
</dbReference>
<feature type="compositionally biased region" description="Polar residues" evidence="8">
    <location>
        <begin position="140"/>
        <end position="164"/>
    </location>
</feature>
<dbReference type="PROSITE" id="PS00028">
    <property type="entry name" value="ZINC_FINGER_C2H2_1"/>
    <property type="match status" value="3"/>
</dbReference>
<dbReference type="PROSITE" id="PS50157">
    <property type="entry name" value="ZINC_FINGER_C2H2_2"/>
    <property type="match status" value="3"/>
</dbReference>
<feature type="region of interest" description="Disordered" evidence="8">
    <location>
        <begin position="486"/>
        <end position="543"/>
    </location>
</feature>
<feature type="region of interest" description="Disordered" evidence="8">
    <location>
        <begin position="344"/>
        <end position="404"/>
    </location>
</feature>
<dbReference type="Gene3D" id="2.150.10.10">
    <property type="entry name" value="Serralysin-like metalloprotease, C-terminal"/>
    <property type="match status" value="1"/>
</dbReference>
<dbReference type="PANTHER" id="PTHR23235:SF77">
    <property type="entry name" value="KRUEPPEL-LIKE FACTOR 7"/>
    <property type="match status" value="1"/>
</dbReference>
<keyword evidence="4" id="KW-0863">Zinc-finger</keyword>
<proteinExistence type="predicted"/>
<keyword evidence="3" id="KW-0677">Repeat</keyword>
<dbReference type="InterPro" id="IPR036236">
    <property type="entry name" value="Znf_C2H2_sf"/>
</dbReference>
<feature type="compositionally biased region" description="Polar residues" evidence="8">
    <location>
        <begin position="30"/>
        <end position="45"/>
    </location>
</feature>
<keyword evidence="10" id="KW-1185">Reference proteome</keyword>
<evidence type="ECO:0000256" key="6">
    <source>
        <dbReference type="ARBA" id="ARBA00023125"/>
    </source>
</evidence>
<dbReference type="OrthoDB" id="4748970at2759"/>
<keyword evidence="7" id="KW-0539">Nucleus</keyword>
<dbReference type="GO" id="GO:0000978">
    <property type="term" value="F:RNA polymerase II cis-regulatory region sequence-specific DNA binding"/>
    <property type="evidence" value="ECO:0007669"/>
    <property type="project" value="TreeGrafter"/>
</dbReference>
<comment type="subcellular location">
    <subcellularLocation>
        <location evidence="1">Nucleus</location>
    </subcellularLocation>
</comment>
<evidence type="ECO:0000256" key="4">
    <source>
        <dbReference type="ARBA" id="ARBA00022771"/>
    </source>
</evidence>
<feature type="compositionally biased region" description="Basic and acidic residues" evidence="8">
    <location>
        <begin position="46"/>
        <end position="55"/>
    </location>
</feature>
<dbReference type="GO" id="GO:0000981">
    <property type="term" value="F:DNA-binding transcription factor activity, RNA polymerase II-specific"/>
    <property type="evidence" value="ECO:0007669"/>
    <property type="project" value="TreeGrafter"/>
</dbReference>
<dbReference type="FunFam" id="3.30.160.60:FF:000021">
    <property type="entry name" value="Basic krueppel-like factor 3"/>
    <property type="match status" value="1"/>
</dbReference>
<feature type="compositionally biased region" description="Basic and acidic residues" evidence="8">
    <location>
        <begin position="366"/>
        <end position="388"/>
    </location>
</feature>